<accession>A0A6M2YUN0</accession>
<dbReference type="Pfam" id="PF08358">
    <property type="entry name" value="Flexi_CP_N"/>
    <property type="match status" value="1"/>
</dbReference>
<dbReference type="GO" id="GO:0019029">
    <property type="term" value="C:helical viral capsid"/>
    <property type="evidence" value="ECO:0007669"/>
    <property type="project" value="UniProtKB-KW"/>
</dbReference>
<evidence type="ECO:0000256" key="6">
    <source>
        <dbReference type="ARBA" id="ARBA00022561"/>
    </source>
</evidence>
<protein>
    <recommendedName>
        <fullName evidence="4">Capsid protein</fullName>
    </recommendedName>
    <alternativeName>
        <fullName evidence="9">Coat protein</fullName>
    </alternativeName>
</protein>
<feature type="domain" description="Potexviruses and carlaviruses coat protein" evidence="11">
    <location>
        <begin position="222"/>
        <end position="237"/>
    </location>
</feature>
<dbReference type="PRINTS" id="PR00232">
    <property type="entry name" value="POTXCARLCOAT"/>
</dbReference>
<evidence type="ECO:0000256" key="4">
    <source>
        <dbReference type="ARBA" id="ARBA00018091"/>
    </source>
</evidence>
<gene>
    <name evidence="12" type="primary">ORF5</name>
</gene>
<dbReference type="EMBL" id="MN059218">
    <property type="protein sequence ID" value="QED43771.1"/>
    <property type="molecule type" value="Genomic_RNA"/>
</dbReference>
<dbReference type="GO" id="GO:1990904">
    <property type="term" value="C:ribonucleoprotein complex"/>
    <property type="evidence" value="ECO:0007669"/>
    <property type="project" value="UniProtKB-KW"/>
</dbReference>
<dbReference type="GO" id="GO:0005198">
    <property type="term" value="F:structural molecule activity"/>
    <property type="evidence" value="ECO:0007669"/>
    <property type="project" value="InterPro"/>
</dbReference>
<evidence type="ECO:0000256" key="3">
    <source>
        <dbReference type="ARBA" id="ARBA00007202"/>
    </source>
</evidence>
<evidence type="ECO:0000259" key="11">
    <source>
        <dbReference type="PROSITE" id="PS00418"/>
    </source>
</evidence>
<dbReference type="InterPro" id="IPR013569">
    <property type="entry name" value="Carlavirus_coat_N"/>
</dbReference>
<keyword evidence="8" id="KW-0687">Ribonucleoprotein</keyword>
<sequence length="298" mass="32828">MANEEEEELNRVRNLPTRDPGTISEGERSKAVNDVGVMEREGFEAVLKRSEGRFNKLKEKCMAELSSINVTNCGWESGRPKAQLADSLKGDASNIFTRPSMDALLVRNYAPESNNLATAEELAKISAKVQALGAPEECLAEVFWDICMYCTTAGSSPNVNPKGTISVGGKVVTRDMVVAVIKEYSTLRQVCRCYAPVVWNYMLLNEQPPANWDAKGFTENTKYAAFDTFDAVTNKAAIQPLEGLIRAPTDAERIAFATHKKLALAKNSQNSRYANTSAEVTGGFFGCFPKNNFRENRC</sequence>
<feature type="region of interest" description="Disordered" evidence="10">
    <location>
        <begin position="1"/>
        <end position="30"/>
    </location>
</feature>
<dbReference type="EMBL" id="MN059217">
    <property type="protein sequence ID" value="QED43765.1"/>
    <property type="molecule type" value="Genomic_RNA"/>
</dbReference>
<evidence type="ECO:0000256" key="1">
    <source>
        <dbReference type="ARBA" id="ARBA00004032"/>
    </source>
</evidence>
<organism evidence="12">
    <name type="scientific">Garlic latent virus</name>
    <dbReference type="NCBI Taxonomy" id="12458"/>
    <lineage>
        <taxon>Viruses</taxon>
        <taxon>Riboviria</taxon>
        <taxon>Orthornavirae</taxon>
        <taxon>Kitrinoviricota</taxon>
        <taxon>Alsuviricetes</taxon>
        <taxon>Tymovirales</taxon>
        <taxon>Betaflexiviridae</taxon>
        <taxon>Quinvirinae</taxon>
        <taxon>Carlavirus</taxon>
        <taxon>Carlavirus latensascalonici</taxon>
        <taxon>Shallot latent virus</taxon>
    </lineage>
</organism>
<evidence type="ECO:0000256" key="5">
    <source>
        <dbReference type="ARBA" id="ARBA00022497"/>
    </source>
</evidence>
<evidence type="ECO:0000256" key="8">
    <source>
        <dbReference type="ARBA" id="ARBA00023274"/>
    </source>
</evidence>
<comment type="similarity">
    <text evidence="3">Belongs to the potexviruses coat protein family.</text>
</comment>
<name>A0A6M2YUN0_9VIRU</name>
<evidence type="ECO:0000313" key="13">
    <source>
        <dbReference type="EMBL" id="QED43771.1"/>
    </source>
</evidence>
<dbReference type="Pfam" id="PF00286">
    <property type="entry name" value="Flexi_CP"/>
    <property type="match status" value="1"/>
</dbReference>
<evidence type="ECO:0000256" key="2">
    <source>
        <dbReference type="ARBA" id="ARBA00004328"/>
    </source>
</evidence>
<dbReference type="InterPro" id="IPR000052">
    <property type="entry name" value="Pltvir_coat"/>
</dbReference>
<keyword evidence="6" id="KW-0167">Capsid protein</keyword>
<proteinExistence type="inferred from homology"/>
<comment type="subcellular location">
    <subcellularLocation>
        <location evidence="2">Virion</location>
    </subcellularLocation>
</comment>
<evidence type="ECO:0000256" key="10">
    <source>
        <dbReference type="SAM" id="MobiDB-lite"/>
    </source>
</evidence>
<dbReference type="PROSITE" id="PS00418">
    <property type="entry name" value="POTEX_CARLAVIRUS_COAT"/>
    <property type="match status" value="1"/>
</dbReference>
<evidence type="ECO:0000256" key="9">
    <source>
        <dbReference type="ARBA" id="ARBA00031336"/>
    </source>
</evidence>
<evidence type="ECO:0000256" key="7">
    <source>
        <dbReference type="ARBA" id="ARBA00022844"/>
    </source>
</evidence>
<evidence type="ECO:0000313" key="12">
    <source>
        <dbReference type="EMBL" id="QED43765.1"/>
    </source>
</evidence>
<keyword evidence="5" id="KW-1139">Helical capsid protein</keyword>
<comment type="function">
    <text evidence="1">Required for genome encapsidation. Forms ribonucleoprotein complexes along with TGB1 helicase and viral RNA.</text>
</comment>
<reference evidence="12" key="1">
    <citation type="submission" date="2019-06" db="EMBL/GenBank/DDBJ databases">
        <authorList>
            <person name="Jo Y."/>
            <person name="Cho W.K."/>
        </authorList>
    </citation>
    <scope>NUCLEOTIDE SEQUENCE</scope>
    <source>
        <strain evidence="13">G42-1</strain>
        <strain evidence="12">G42-2</strain>
    </source>
</reference>
<keyword evidence="7" id="KW-0946">Virion</keyword>